<gene>
    <name evidence="1" type="ORF">PVK06_027902</name>
</gene>
<dbReference type="Proteomes" id="UP001358586">
    <property type="component" value="Chromosome 8"/>
</dbReference>
<reference evidence="1 2" key="1">
    <citation type="submission" date="2023-03" db="EMBL/GenBank/DDBJ databases">
        <title>WGS of Gossypium arboreum.</title>
        <authorList>
            <person name="Yu D."/>
        </authorList>
    </citation>
    <scope>NUCLEOTIDE SEQUENCE [LARGE SCALE GENOMIC DNA]</scope>
    <source>
        <tissue evidence="1">Leaf</tissue>
    </source>
</reference>
<keyword evidence="2" id="KW-1185">Reference proteome</keyword>
<accession>A0ABR0P3W7</accession>
<dbReference type="EMBL" id="JARKNE010000008">
    <property type="protein sequence ID" value="KAK5812472.1"/>
    <property type="molecule type" value="Genomic_DNA"/>
</dbReference>
<name>A0ABR0P3W7_GOSAR</name>
<organism evidence="1 2">
    <name type="scientific">Gossypium arboreum</name>
    <name type="common">Tree cotton</name>
    <name type="synonym">Gossypium nanking</name>
    <dbReference type="NCBI Taxonomy" id="29729"/>
    <lineage>
        <taxon>Eukaryota</taxon>
        <taxon>Viridiplantae</taxon>
        <taxon>Streptophyta</taxon>
        <taxon>Embryophyta</taxon>
        <taxon>Tracheophyta</taxon>
        <taxon>Spermatophyta</taxon>
        <taxon>Magnoliopsida</taxon>
        <taxon>eudicotyledons</taxon>
        <taxon>Gunneridae</taxon>
        <taxon>Pentapetalae</taxon>
        <taxon>rosids</taxon>
        <taxon>malvids</taxon>
        <taxon>Malvales</taxon>
        <taxon>Malvaceae</taxon>
        <taxon>Malvoideae</taxon>
        <taxon>Gossypium</taxon>
    </lineage>
</organism>
<comment type="caution">
    <text evidence="1">The sequence shown here is derived from an EMBL/GenBank/DDBJ whole genome shotgun (WGS) entry which is preliminary data.</text>
</comment>
<protein>
    <submittedName>
        <fullName evidence="1">Uncharacterized protein</fullName>
    </submittedName>
</protein>
<sequence>METCGRSRKNRRSRDILSALEGRMINIEESMGGVKDTLKVLEGCTDKLDSMRIQFRDYVAKALSFSPDAMRETLNAAMDNQTE</sequence>
<evidence type="ECO:0000313" key="2">
    <source>
        <dbReference type="Proteomes" id="UP001358586"/>
    </source>
</evidence>
<evidence type="ECO:0000313" key="1">
    <source>
        <dbReference type="EMBL" id="KAK5812472.1"/>
    </source>
</evidence>
<proteinExistence type="predicted"/>